<gene>
    <name evidence="2" type="ORF">IPOD504_LOCUS14688</name>
</gene>
<keyword evidence="1" id="KW-0732">Signal</keyword>
<sequence>MKTIAVALILMFAGVNAVPYEVQNVDLEDKTNSNDIIGIVDSITQLIKDNGLDPYVVEWAEGAYNLPVNGIFSAEAYIKNFVLSGLSNWNVNDIGFNKNILSVDIELPLLEASVGLRVAGQLNLGLSGQLTDRLVLQCSLGDIESELYFNLFGNDLSDSVNDFVGNRVPSALIEFEEQLNRLFVNIITSILNRLT</sequence>
<feature type="non-terminal residue" evidence="2">
    <location>
        <position position="1"/>
    </location>
</feature>
<proteinExistence type="predicted"/>
<protein>
    <submittedName>
        <fullName evidence="2">Uncharacterized protein</fullName>
    </submittedName>
</protein>
<dbReference type="Proteomes" id="UP000837857">
    <property type="component" value="Chromosome 5"/>
</dbReference>
<feature type="signal peptide" evidence="1">
    <location>
        <begin position="1"/>
        <end position="17"/>
    </location>
</feature>
<organism evidence="2 3">
    <name type="scientific">Iphiclides podalirius</name>
    <name type="common">scarce swallowtail</name>
    <dbReference type="NCBI Taxonomy" id="110791"/>
    <lineage>
        <taxon>Eukaryota</taxon>
        <taxon>Metazoa</taxon>
        <taxon>Ecdysozoa</taxon>
        <taxon>Arthropoda</taxon>
        <taxon>Hexapoda</taxon>
        <taxon>Insecta</taxon>
        <taxon>Pterygota</taxon>
        <taxon>Neoptera</taxon>
        <taxon>Endopterygota</taxon>
        <taxon>Lepidoptera</taxon>
        <taxon>Glossata</taxon>
        <taxon>Ditrysia</taxon>
        <taxon>Papilionoidea</taxon>
        <taxon>Papilionidae</taxon>
        <taxon>Papilioninae</taxon>
        <taxon>Iphiclides</taxon>
    </lineage>
</organism>
<dbReference type="EMBL" id="OW152817">
    <property type="protein sequence ID" value="CAH2069012.1"/>
    <property type="molecule type" value="Genomic_DNA"/>
</dbReference>
<evidence type="ECO:0000256" key="1">
    <source>
        <dbReference type="SAM" id="SignalP"/>
    </source>
</evidence>
<accession>A0ABN8J0W1</accession>
<reference evidence="2" key="1">
    <citation type="submission" date="2022-03" db="EMBL/GenBank/DDBJ databases">
        <authorList>
            <person name="Martin H S."/>
        </authorList>
    </citation>
    <scope>NUCLEOTIDE SEQUENCE</scope>
</reference>
<feature type="chain" id="PRO_5046300680" evidence="1">
    <location>
        <begin position="18"/>
        <end position="195"/>
    </location>
</feature>
<keyword evidence="3" id="KW-1185">Reference proteome</keyword>
<evidence type="ECO:0000313" key="2">
    <source>
        <dbReference type="EMBL" id="CAH2069012.1"/>
    </source>
</evidence>
<evidence type="ECO:0000313" key="3">
    <source>
        <dbReference type="Proteomes" id="UP000837857"/>
    </source>
</evidence>
<name>A0ABN8J0W1_9NEOP</name>